<dbReference type="Pfam" id="PF05709">
    <property type="entry name" value="Sipho_tail"/>
    <property type="match status" value="1"/>
</dbReference>
<organism evidence="2 3">
    <name type="scientific">Macrococcus epidermidis</name>
    <dbReference type="NCBI Taxonomy" id="1902580"/>
    <lineage>
        <taxon>Bacteria</taxon>
        <taxon>Bacillati</taxon>
        <taxon>Bacillota</taxon>
        <taxon>Bacilli</taxon>
        <taxon>Bacillales</taxon>
        <taxon>Staphylococcaceae</taxon>
        <taxon>Macrococcus</taxon>
    </lineage>
</organism>
<evidence type="ECO:0000313" key="3">
    <source>
        <dbReference type="Proteomes" id="UP000249808"/>
    </source>
</evidence>
<reference evidence="2 3" key="1">
    <citation type="journal article" date="2018" name="Front. Microbiol.">
        <title>Description and Comparative Genomics of Macrococcus caseolyticus subsp. hominis subsp. nov., Macrococcus goetzii sp. nov., Macrococcus epidermidis sp. nov., and Macrococcus bohemicus sp. nov., Novel Macrococci From Human Clinical Material With Virulence Potential and Suspected Uptake of Foreign DNA by Natural Transformation.</title>
        <authorList>
            <person name="Maslanova I."/>
            <person name="Wertheimer Z."/>
            <person name="Sedlacek I."/>
            <person name="Svec P."/>
            <person name="Indrakova A."/>
            <person name="Kovarovic V."/>
            <person name="Schumann P."/>
            <person name="Sproer C."/>
            <person name="Kralova S."/>
            <person name="Sedo O."/>
            <person name="Kristofova L."/>
            <person name="Vrbovska V."/>
            <person name="Fuzik T."/>
            <person name="Petras P."/>
            <person name="Zdrahal Z."/>
            <person name="Ruzickova V."/>
            <person name="Doskar J."/>
            <person name="Pantucek R."/>
        </authorList>
    </citation>
    <scope>NUCLEOTIDE SEQUENCE [LARGE SCALE GENOMIC DNA]</scope>
    <source>
        <strain evidence="2 3">01/688</strain>
    </source>
</reference>
<protein>
    <recommendedName>
        <fullName evidence="1">Siphovirus-type tail component RIFT-related domain-containing protein</fullName>
    </recommendedName>
</protein>
<evidence type="ECO:0000259" key="1">
    <source>
        <dbReference type="Pfam" id="PF05709"/>
    </source>
</evidence>
<name>A0A327ZRQ6_9STAP</name>
<proteinExistence type="predicted"/>
<dbReference type="Gene3D" id="2.40.30.200">
    <property type="match status" value="1"/>
</dbReference>
<keyword evidence="3" id="KW-1185">Reference proteome</keyword>
<evidence type="ECO:0000313" key="2">
    <source>
        <dbReference type="EMBL" id="RAK45010.1"/>
    </source>
</evidence>
<dbReference type="RefSeq" id="WP_111715640.1">
    <property type="nucleotide sequence ID" value="NZ_JBHSSR010000004.1"/>
</dbReference>
<dbReference type="InterPro" id="IPR008841">
    <property type="entry name" value="Siphovirus-type_tail_N"/>
</dbReference>
<dbReference type="AlphaFoldDB" id="A0A327ZRQ6"/>
<sequence>MSNNIRAGFYFNDKHSSEFDIRLSGVLTLPPEIKKITDSVPHMNGDYDFTFMYGAPKYNNRQIDVDCFILCDHNQNMAQTENEIINWLYGTPFIKLTFDHQENREYTAKLESISFEEPDYNMRRLSFKLQFEAKPFAYDIMQEKEVL</sequence>
<comment type="caution">
    <text evidence="2">The sequence shown here is derived from an EMBL/GenBank/DDBJ whole genome shotgun (WGS) entry which is preliminary data.</text>
</comment>
<gene>
    <name evidence="2" type="ORF">BHU61_06775</name>
</gene>
<accession>A0A327ZRQ6</accession>
<dbReference type="EMBL" id="PZJH01000002">
    <property type="protein sequence ID" value="RAK45010.1"/>
    <property type="molecule type" value="Genomic_DNA"/>
</dbReference>
<feature type="domain" description="Siphovirus-type tail component RIFT-related" evidence="1">
    <location>
        <begin position="35"/>
        <end position="132"/>
    </location>
</feature>
<dbReference type="Proteomes" id="UP000249808">
    <property type="component" value="Unassembled WGS sequence"/>
</dbReference>